<dbReference type="RefSeq" id="WP_169762349.1">
    <property type="nucleotide sequence ID" value="NZ_JABCUP010000005.1"/>
</dbReference>
<feature type="compositionally biased region" description="Acidic residues" evidence="10">
    <location>
        <begin position="481"/>
        <end position="500"/>
    </location>
</feature>
<evidence type="ECO:0000256" key="8">
    <source>
        <dbReference type="ARBA" id="ARBA00023143"/>
    </source>
</evidence>
<evidence type="ECO:0000313" key="18">
    <source>
        <dbReference type="Proteomes" id="UP000582487"/>
    </source>
</evidence>
<reference evidence="17 18" key="2">
    <citation type="submission" date="2020-04" db="EMBL/GenBank/DDBJ databases">
        <title>Antimicrobial susceptibility and clonality of vaginal-derived multi-drug resistant Mobiluncus isolates in China.</title>
        <authorList>
            <person name="Zhang X."/>
        </authorList>
    </citation>
    <scope>NUCLEOTIDE SEQUENCE [LARGE SCALE GENOMIC DNA]</scope>
    <source>
        <strain evidence="16 17">12</strain>
        <strain evidence="15 18">7</strain>
    </source>
</reference>
<keyword evidence="6 11" id="KW-1133">Transmembrane helix</keyword>
<name>A0A7Y0U4W1_9ACTO</name>
<evidence type="ECO:0000259" key="13">
    <source>
        <dbReference type="Pfam" id="PF08345"/>
    </source>
</evidence>
<comment type="caution">
    <text evidence="16">The sequence shown here is derived from an EMBL/GenBank/DDBJ whole genome shotgun (WGS) entry which is preliminary data.</text>
</comment>
<dbReference type="AlphaFoldDB" id="A0A7Y0U4W1"/>
<comment type="subcellular location">
    <subcellularLocation>
        <location evidence="1 9">Bacterial flagellum basal body</location>
    </subcellularLocation>
    <subcellularLocation>
        <location evidence="2">Cell membrane</location>
        <topology evidence="2">Multi-pass membrane protein</topology>
    </subcellularLocation>
</comment>
<evidence type="ECO:0000313" key="19">
    <source>
        <dbReference type="Proteomes" id="UP001209486"/>
    </source>
</evidence>
<evidence type="ECO:0000256" key="3">
    <source>
        <dbReference type="ARBA" id="ARBA00007971"/>
    </source>
</evidence>
<dbReference type="PIRSF" id="PIRSF004862">
    <property type="entry name" value="FliF"/>
    <property type="match status" value="1"/>
</dbReference>
<reference evidence="14 19" key="1">
    <citation type="submission" date="2019-08" db="EMBL/GenBank/DDBJ databases">
        <title>Comparison of rpoB and gyrB Sequences from Mobiluncus Species and Development of a Multiplex PCR Method for Clinical Detection of Mobiluncus curtisii and Mobiluncus mulieris.</title>
        <authorList>
            <person name="Yang L."/>
            <person name="Shen Y."/>
            <person name="Xu G."/>
            <person name="Shu L.-B."/>
            <person name="Hu J."/>
            <person name="Zhang R."/>
            <person name="Wang Y."/>
            <person name="Zhou H.-W."/>
            <person name="Zhang X."/>
        </authorList>
    </citation>
    <scope>NUCLEOTIDE SEQUENCE [LARGE SCALE GENOMIC DNA]</scope>
    <source>
        <strain evidence="14 19">M26</strain>
    </source>
</reference>
<dbReference type="InterPro" id="IPR013556">
    <property type="entry name" value="Flag_M-ring_C"/>
</dbReference>
<dbReference type="EMBL" id="JABCUV010000005">
    <property type="protein sequence ID" value="NMW93172.1"/>
    <property type="molecule type" value="Genomic_DNA"/>
</dbReference>
<keyword evidence="8 9" id="KW-0975">Bacterial flagellum</keyword>
<dbReference type="InterPro" id="IPR043427">
    <property type="entry name" value="YscJ/FliF"/>
</dbReference>
<evidence type="ECO:0000256" key="4">
    <source>
        <dbReference type="ARBA" id="ARBA00022475"/>
    </source>
</evidence>
<keyword evidence="16" id="KW-0282">Flagellum</keyword>
<protein>
    <recommendedName>
        <fullName evidence="9">Flagellar M-ring protein</fullName>
    </recommendedName>
</protein>
<evidence type="ECO:0000256" key="7">
    <source>
        <dbReference type="ARBA" id="ARBA00023136"/>
    </source>
</evidence>
<dbReference type="PANTHER" id="PTHR30046:SF0">
    <property type="entry name" value="FLAGELLAR M-RING PROTEIN"/>
    <property type="match status" value="1"/>
</dbReference>
<feature type="domain" description="Flagellar M-ring C-terminal" evidence="13">
    <location>
        <begin position="247"/>
        <end position="396"/>
    </location>
</feature>
<evidence type="ECO:0000313" key="17">
    <source>
        <dbReference type="Proteomes" id="UP000575397"/>
    </source>
</evidence>
<feature type="region of interest" description="Disordered" evidence="10">
    <location>
        <begin position="481"/>
        <end position="504"/>
    </location>
</feature>
<evidence type="ECO:0000256" key="5">
    <source>
        <dbReference type="ARBA" id="ARBA00022692"/>
    </source>
</evidence>
<keyword evidence="16" id="KW-0966">Cell projection</keyword>
<dbReference type="InterPro" id="IPR045851">
    <property type="entry name" value="AMP-bd_C_sf"/>
</dbReference>
<evidence type="ECO:0000313" key="15">
    <source>
        <dbReference type="EMBL" id="NMW93172.1"/>
    </source>
</evidence>
<dbReference type="GO" id="GO:0009431">
    <property type="term" value="C:bacterial-type flagellum basal body, MS ring"/>
    <property type="evidence" value="ECO:0007669"/>
    <property type="project" value="InterPro"/>
</dbReference>
<comment type="similarity">
    <text evidence="3 9">Belongs to the FliF family.</text>
</comment>
<keyword evidence="4" id="KW-1003">Cell membrane</keyword>
<dbReference type="GO" id="GO:0071973">
    <property type="term" value="P:bacterial-type flagellum-dependent cell motility"/>
    <property type="evidence" value="ECO:0007669"/>
    <property type="project" value="InterPro"/>
</dbReference>
<feature type="domain" description="Flagellar M-ring N-terminal" evidence="12">
    <location>
        <begin position="46"/>
        <end position="221"/>
    </location>
</feature>
<dbReference type="EMBL" id="JABCUS010000005">
    <property type="protein sequence ID" value="NMX03002.1"/>
    <property type="molecule type" value="Genomic_DNA"/>
</dbReference>
<dbReference type="Pfam" id="PF01514">
    <property type="entry name" value="YscJ_FliF"/>
    <property type="match status" value="1"/>
</dbReference>
<dbReference type="PANTHER" id="PTHR30046">
    <property type="entry name" value="FLAGELLAR M-RING PROTEIN"/>
    <property type="match status" value="1"/>
</dbReference>
<feature type="transmembrane region" description="Helical" evidence="11">
    <location>
        <begin position="423"/>
        <end position="444"/>
    </location>
</feature>
<sequence>MPPVIVNTLDRVKDTVKEFTLAQKTLVIIGVAVLVLGGVVLYSWVGRPSYTVLFSGLTEKDQAAVTQQLDATGIKYQVADNGIVKVPSNDIQRARMDLAANNLPAEPTTGYAVLDNLGVAASDFQQQMAKKRALEGELAKTINSMDVIEKSSVALAIPAETVFADPKKPVATTASVTVEPKKGREVDNNTVQAIVNMVSASIPNLSKGGVSVVDTAGNTLSDKVSAGSAAATETEKSLVAKALEMVEPLVGVGNAKVSAHVELAQETEQKTTRVYTDPEGGVKQLSSSKASENYSGSGAVVAGVLGPDNIGNPYELRNGNGGKYENNQTVNNNAVNEELTNTTRSPGAAMSKTISVVLNQETARRLDMTQVRDSVAAATGINAARGDVINVSRAPFDDTAQKAREKAAEEAAAAAERAKTTTLIRQAVIAGLIILLLIIIAAVAKKRAKAREREALDLGELDQLPDPYTLTPPEEEALAIEAAEVPEPEPEPEEEPEPELDPIMLKLEAKREEIAELALDKPQLVAEQLRAWMGGH</sequence>
<dbReference type="InterPro" id="IPR006182">
    <property type="entry name" value="FliF_N_dom"/>
</dbReference>
<dbReference type="EMBL" id="VSZY01000001">
    <property type="protein sequence ID" value="MCU9968019.1"/>
    <property type="molecule type" value="Genomic_DNA"/>
</dbReference>
<feature type="transmembrane region" description="Helical" evidence="11">
    <location>
        <begin position="26"/>
        <end position="45"/>
    </location>
</feature>
<evidence type="ECO:0000256" key="9">
    <source>
        <dbReference type="PIRNR" id="PIRNR004862"/>
    </source>
</evidence>
<comment type="function">
    <text evidence="9">The M ring may be actively involved in energy transduction.</text>
</comment>
<evidence type="ECO:0000313" key="16">
    <source>
        <dbReference type="EMBL" id="NMX03002.1"/>
    </source>
</evidence>
<dbReference type="Gene3D" id="3.30.300.30">
    <property type="match status" value="1"/>
</dbReference>
<dbReference type="Proteomes" id="UP000582487">
    <property type="component" value="Unassembled WGS sequence"/>
</dbReference>
<evidence type="ECO:0000313" key="14">
    <source>
        <dbReference type="EMBL" id="MCU9968019.1"/>
    </source>
</evidence>
<evidence type="ECO:0000256" key="2">
    <source>
        <dbReference type="ARBA" id="ARBA00004651"/>
    </source>
</evidence>
<accession>A0A7Y0U4W1</accession>
<keyword evidence="16" id="KW-0969">Cilium</keyword>
<dbReference type="PRINTS" id="PR01009">
    <property type="entry name" value="FLGMRINGFLIF"/>
</dbReference>
<evidence type="ECO:0000256" key="10">
    <source>
        <dbReference type="SAM" id="MobiDB-lite"/>
    </source>
</evidence>
<dbReference type="InterPro" id="IPR000067">
    <property type="entry name" value="FlgMring_FliF"/>
</dbReference>
<keyword evidence="7 11" id="KW-0472">Membrane</keyword>
<dbReference type="GO" id="GO:0003774">
    <property type="term" value="F:cytoskeletal motor activity"/>
    <property type="evidence" value="ECO:0007669"/>
    <property type="project" value="InterPro"/>
</dbReference>
<dbReference type="Proteomes" id="UP000575397">
    <property type="component" value="Unassembled WGS sequence"/>
</dbReference>
<dbReference type="Proteomes" id="UP001209486">
    <property type="component" value="Unassembled WGS sequence"/>
</dbReference>
<evidence type="ECO:0000256" key="11">
    <source>
        <dbReference type="SAM" id="Phobius"/>
    </source>
</evidence>
<evidence type="ECO:0000256" key="1">
    <source>
        <dbReference type="ARBA" id="ARBA00004117"/>
    </source>
</evidence>
<dbReference type="NCBIfam" id="TIGR00206">
    <property type="entry name" value="fliF"/>
    <property type="match status" value="1"/>
</dbReference>
<evidence type="ECO:0000256" key="6">
    <source>
        <dbReference type="ARBA" id="ARBA00022989"/>
    </source>
</evidence>
<organism evidence="16 17">
    <name type="scientific">Mobiluncus mulieris</name>
    <dbReference type="NCBI Taxonomy" id="2052"/>
    <lineage>
        <taxon>Bacteria</taxon>
        <taxon>Bacillati</taxon>
        <taxon>Actinomycetota</taxon>
        <taxon>Actinomycetes</taxon>
        <taxon>Actinomycetales</taxon>
        <taxon>Actinomycetaceae</taxon>
        <taxon>Mobiluncus</taxon>
    </lineage>
</organism>
<proteinExistence type="inferred from homology"/>
<evidence type="ECO:0000259" key="12">
    <source>
        <dbReference type="Pfam" id="PF01514"/>
    </source>
</evidence>
<dbReference type="GO" id="GO:0005886">
    <property type="term" value="C:plasma membrane"/>
    <property type="evidence" value="ECO:0007669"/>
    <property type="project" value="UniProtKB-SubCell"/>
</dbReference>
<gene>
    <name evidence="16" type="primary">fliF</name>
    <name evidence="14" type="ORF">FYZ43_00980</name>
    <name evidence="15" type="ORF">HHJ74_05610</name>
    <name evidence="16" type="ORF">HHJ77_03385</name>
</gene>
<dbReference type="Pfam" id="PF08345">
    <property type="entry name" value="YscJ_FliF_C"/>
    <property type="match status" value="1"/>
</dbReference>
<keyword evidence="5 11" id="KW-0812">Transmembrane</keyword>